<dbReference type="Ensembl" id="ENSCINT00000028450.2">
    <property type="protein sequence ID" value="ENSCINP00000028204.2"/>
    <property type="gene ID" value="ENSCING00000000433.3"/>
</dbReference>
<dbReference type="InterPro" id="IPR000705">
    <property type="entry name" value="Galactokinase"/>
</dbReference>
<feature type="domain" description="GHMP kinase N-terminal" evidence="6">
    <location>
        <begin position="107"/>
        <end position="194"/>
    </location>
</feature>
<evidence type="ECO:0000256" key="2">
    <source>
        <dbReference type="ARBA" id="ARBA00022679"/>
    </source>
</evidence>
<evidence type="ECO:0000256" key="3">
    <source>
        <dbReference type="ARBA" id="ARBA00022741"/>
    </source>
</evidence>
<dbReference type="InterPro" id="IPR013750">
    <property type="entry name" value="GHMP_kinase_C_dom"/>
</dbReference>
<dbReference type="GO" id="GO:0004335">
    <property type="term" value="F:galactokinase activity"/>
    <property type="evidence" value="ECO:0000318"/>
    <property type="project" value="GO_Central"/>
</dbReference>
<dbReference type="PIRSF" id="PIRSF000530">
    <property type="entry name" value="Galactokinase"/>
    <property type="match status" value="1"/>
</dbReference>
<dbReference type="Gene3D" id="3.30.230.10">
    <property type="match status" value="1"/>
</dbReference>
<dbReference type="Proteomes" id="UP000008144">
    <property type="component" value="Unassembled WGS sequence"/>
</dbReference>
<evidence type="ECO:0000259" key="7">
    <source>
        <dbReference type="Pfam" id="PF08544"/>
    </source>
</evidence>
<dbReference type="PROSITE" id="PS00106">
    <property type="entry name" value="GALACTOKINASE"/>
    <property type="match status" value="1"/>
</dbReference>
<keyword evidence="5" id="KW-0067">ATP-binding</keyword>
<evidence type="ECO:0000256" key="4">
    <source>
        <dbReference type="ARBA" id="ARBA00022777"/>
    </source>
</evidence>
<evidence type="ECO:0000259" key="8">
    <source>
        <dbReference type="Pfam" id="PF10509"/>
    </source>
</evidence>
<reference evidence="10" key="1">
    <citation type="journal article" date="2002" name="Science">
        <title>The draft genome of Ciona intestinalis: insights into chordate and vertebrate origins.</title>
        <authorList>
            <person name="Dehal P."/>
            <person name="Satou Y."/>
            <person name="Campbell R.K."/>
            <person name="Chapman J."/>
            <person name="Degnan B."/>
            <person name="De Tomaso A."/>
            <person name="Davidson B."/>
            <person name="Di Gregorio A."/>
            <person name="Gelpke M."/>
            <person name="Goodstein D.M."/>
            <person name="Harafuji N."/>
            <person name="Hastings K.E."/>
            <person name="Ho I."/>
            <person name="Hotta K."/>
            <person name="Huang W."/>
            <person name="Kawashima T."/>
            <person name="Lemaire P."/>
            <person name="Martinez D."/>
            <person name="Meinertzhagen I.A."/>
            <person name="Necula S."/>
            <person name="Nonaka M."/>
            <person name="Putnam N."/>
            <person name="Rash S."/>
            <person name="Saiga H."/>
            <person name="Satake M."/>
            <person name="Terry A."/>
            <person name="Yamada L."/>
            <person name="Wang H.G."/>
            <person name="Awazu S."/>
            <person name="Azumi K."/>
            <person name="Boore J."/>
            <person name="Branno M."/>
            <person name="Chin-Bow S."/>
            <person name="DeSantis R."/>
            <person name="Doyle S."/>
            <person name="Francino P."/>
            <person name="Keys D.N."/>
            <person name="Haga S."/>
            <person name="Hayashi H."/>
            <person name="Hino K."/>
            <person name="Imai K.S."/>
            <person name="Inaba K."/>
            <person name="Kano S."/>
            <person name="Kobayashi K."/>
            <person name="Kobayashi M."/>
            <person name="Lee B.I."/>
            <person name="Makabe K.W."/>
            <person name="Manohar C."/>
            <person name="Matassi G."/>
            <person name="Medina M."/>
            <person name="Mochizuki Y."/>
            <person name="Mount S."/>
            <person name="Morishita T."/>
            <person name="Miura S."/>
            <person name="Nakayama A."/>
            <person name="Nishizaka S."/>
            <person name="Nomoto H."/>
            <person name="Ohta F."/>
            <person name="Oishi K."/>
            <person name="Rigoutsos I."/>
            <person name="Sano M."/>
            <person name="Sasaki A."/>
            <person name="Sasakura Y."/>
            <person name="Shoguchi E."/>
            <person name="Shin-i T."/>
            <person name="Spagnuolo A."/>
            <person name="Stainier D."/>
            <person name="Suzuki M.M."/>
            <person name="Tassy O."/>
            <person name="Takatori N."/>
            <person name="Tokuoka M."/>
            <person name="Yagi K."/>
            <person name="Yoshizaki F."/>
            <person name="Wada S."/>
            <person name="Zhang C."/>
            <person name="Hyatt P.D."/>
            <person name="Larimer F."/>
            <person name="Detter C."/>
            <person name="Doggett N."/>
            <person name="Glavina T."/>
            <person name="Hawkins T."/>
            <person name="Richardson P."/>
            <person name="Lucas S."/>
            <person name="Kohara Y."/>
            <person name="Levine M."/>
            <person name="Satoh N."/>
            <person name="Rokhsar D.S."/>
        </authorList>
    </citation>
    <scope>NUCLEOTIDE SEQUENCE [LARGE SCALE GENOMIC DNA]</scope>
</reference>
<reference evidence="9" key="3">
    <citation type="submission" date="2025-09" db="UniProtKB">
        <authorList>
            <consortium name="Ensembl"/>
        </authorList>
    </citation>
    <scope>IDENTIFICATION</scope>
</reference>
<keyword evidence="3" id="KW-0547">Nucleotide-binding</keyword>
<evidence type="ECO:0000259" key="6">
    <source>
        <dbReference type="Pfam" id="PF00288"/>
    </source>
</evidence>
<dbReference type="PANTHER" id="PTHR10457:SF7">
    <property type="entry name" value="GALACTOKINASE-RELATED"/>
    <property type="match status" value="1"/>
</dbReference>
<dbReference type="SUPFAM" id="SSF54211">
    <property type="entry name" value="Ribosomal protein S5 domain 2-like"/>
    <property type="match status" value="1"/>
</dbReference>
<dbReference type="NCBIfam" id="TIGR00131">
    <property type="entry name" value="gal_kin"/>
    <property type="match status" value="1"/>
</dbReference>
<dbReference type="Pfam" id="PF10509">
    <property type="entry name" value="GalKase_gal_bdg"/>
    <property type="match status" value="1"/>
</dbReference>
<evidence type="ECO:0000256" key="1">
    <source>
        <dbReference type="ARBA" id="ARBA00006566"/>
    </source>
</evidence>
<evidence type="ECO:0000256" key="5">
    <source>
        <dbReference type="ARBA" id="ARBA00022840"/>
    </source>
</evidence>
<evidence type="ECO:0000313" key="10">
    <source>
        <dbReference type="Proteomes" id="UP000008144"/>
    </source>
</evidence>
<feature type="domain" description="Galactokinase N-terminal" evidence="8">
    <location>
        <begin position="23"/>
        <end position="70"/>
    </location>
</feature>
<dbReference type="OMA" id="GFHDTYF"/>
<accession>F6ZS66</accession>
<dbReference type="InterPro" id="IPR006206">
    <property type="entry name" value="Mevalonate/galactokinase"/>
</dbReference>
<dbReference type="FunFam" id="3.30.230.10:FF:000023">
    <property type="entry name" value="Putative N-acetylgalactosamine kinase"/>
    <property type="match status" value="1"/>
</dbReference>
<dbReference type="GeneTree" id="ENSGT00950000183187"/>
<sequence>MDLESLKETNVERYTRYKTLIGKFVEKFNEDPQFVSRAPGRVNLIGEHIDYCGYSVLPMALTQDLSLAVRTNSSTVLRVSNINSAFSDYIGDTTTFTINSDKPAWFNYILCGIKGIIESSNISNLPGMDIMVDGSVPQAAGLSSSSALVCAAGLATAHACNCSLTRLELADICMRCEHYIGTQGGGMDQSISFLAQQGMAKLISFNPLRSDNVVLPDGAVFVVTNSCVTMKKADTAHFNTRVTECKVAAQMLASWKSLDRSQVKTLGDVHEMLGVDLDSMVKMVEDLMHDHPYNVGEVGQQLGMSGEEVKEKLLFKNTSQVDSFKLKQRATHVFSEARRVFKFKEVCSETTNPLVKLGELMNESHDSCSRLYEASCKELDQLTELCRKHGALGSRFTGAGWGGCAVSLVPSDKLNSFIGSLRTSYYANMNDDEFAKAVFFTAPGGGAGVYLQL</sequence>
<dbReference type="InterPro" id="IPR036554">
    <property type="entry name" value="GHMP_kinase_C_sf"/>
</dbReference>
<dbReference type="GO" id="GO:0005829">
    <property type="term" value="C:cytosol"/>
    <property type="evidence" value="ECO:0000318"/>
    <property type="project" value="GO_Central"/>
</dbReference>
<keyword evidence="2" id="KW-0808">Transferase</keyword>
<dbReference type="PRINTS" id="PR00959">
    <property type="entry name" value="MEVGALKINASE"/>
</dbReference>
<dbReference type="Pfam" id="PF00288">
    <property type="entry name" value="GHMP_kinases_N"/>
    <property type="match status" value="1"/>
</dbReference>
<dbReference type="InterPro" id="IPR020568">
    <property type="entry name" value="Ribosomal_Su5_D2-typ_SF"/>
</dbReference>
<dbReference type="InterPro" id="IPR006203">
    <property type="entry name" value="GHMP_knse_ATP-bd_CS"/>
</dbReference>
<name>F6ZS66_CIOIN</name>
<feature type="domain" description="GHMP kinase C-terminal" evidence="7">
    <location>
        <begin position="355"/>
        <end position="425"/>
    </location>
</feature>
<dbReference type="PRINTS" id="PR00473">
    <property type="entry name" value="GALCTOKINASE"/>
</dbReference>
<organism evidence="9 10">
    <name type="scientific">Ciona intestinalis</name>
    <name type="common">Transparent sea squirt</name>
    <name type="synonym">Ascidia intestinalis</name>
    <dbReference type="NCBI Taxonomy" id="7719"/>
    <lineage>
        <taxon>Eukaryota</taxon>
        <taxon>Metazoa</taxon>
        <taxon>Chordata</taxon>
        <taxon>Tunicata</taxon>
        <taxon>Ascidiacea</taxon>
        <taxon>Phlebobranchia</taxon>
        <taxon>Cionidae</taxon>
        <taxon>Ciona</taxon>
    </lineage>
</organism>
<dbReference type="InterPro" id="IPR014721">
    <property type="entry name" value="Ribsml_uS5_D2-typ_fold_subgr"/>
</dbReference>
<dbReference type="FunCoup" id="F6ZS66">
    <property type="interactions" value="250"/>
</dbReference>
<dbReference type="InParanoid" id="F6ZS66"/>
<dbReference type="GO" id="GO:0006012">
    <property type="term" value="P:galactose metabolic process"/>
    <property type="evidence" value="ECO:0000318"/>
    <property type="project" value="GO_Central"/>
</dbReference>
<dbReference type="Gene3D" id="1.20.1440.340">
    <property type="match status" value="1"/>
</dbReference>
<dbReference type="SUPFAM" id="SSF55060">
    <property type="entry name" value="GHMP Kinase, C-terminal domain"/>
    <property type="match status" value="1"/>
</dbReference>
<dbReference type="STRING" id="7719.ENSCINP00000028204"/>
<dbReference type="GO" id="GO:0005524">
    <property type="term" value="F:ATP binding"/>
    <property type="evidence" value="ECO:0007669"/>
    <property type="project" value="UniProtKB-KW"/>
</dbReference>
<dbReference type="Pfam" id="PF08544">
    <property type="entry name" value="GHMP_kinases_C"/>
    <property type="match status" value="1"/>
</dbReference>
<dbReference type="AlphaFoldDB" id="F6ZS66"/>
<dbReference type="InterPro" id="IPR006204">
    <property type="entry name" value="GHMP_kinase_N_dom"/>
</dbReference>
<dbReference type="PROSITE" id="PS00627">
    <property type="entry name" value="GHMP_KINASES_ATP"/>
    <property type="match status" value="1"/>
</dbReference>
<protein>
    <recommendedName>
        <fullName evidence="11">Galactokinase</fullName>
    </recommendedName>
</protein>
<keyword evidence="10" id="KW-1185">Reference proteome</keyword>
<dbReference type="HOGENOM" id="CLU_017814_6_2_1"/>
<evidence type="ECO:0000313" key="9">
    <source>
        <dbReference type="Ensembl" id="ENSCINP00000028204.2"/>
    </source>
</evidence>
<dbReference type="Gene3D" id="3.30.70.3170">
    <property type="match status" value="1"/>
</dbReference>
<comment type="similarity">
    <text evidence="1">Belongs to the GHMP kinase family. GalK subfamily.</text>
</comment>
<evidence type="ECO:0008006" key="11">
    <source>
        <dbReference type="Google" id="ProtNLM"/>
    </source>
</evidence>
<dbReference type="InterPro" id="IPR019741">
    <property type="entry name" value="Galactokinase_CS"/>
</dbReference>
<dbReference type="InterPro" id="IPR019539">
    <property type="entry name" value="GalKase_N"/>
</dbReference>
<keyword evidence="4" id="KW-0418">Kinase</keyword>
<proteinExistence type="inferred from homology"/>
<dbReference type="PANTHER" id="PTHR10457">
    <property type="entry name" value="MEVALONATE KINASE/GALACTOKINASE"/>
    <property type="match status" value="1"/>
</dbReference>
<reference evidence="9" key="2">
    <citation type="submission" date="2025-08" db="UniProtKB">
        <authorList>
            <consortium name="Ensembl"/>
        </authorList>
    </citation>
    <scope>IDENTIFICATION</scope>
</reference>